<dbReference type="InterPro" id="IPR011435">
    <property type="entry name" value="UmpAB"/>
</dbReference>
<proteinExistence type="predicted"/>
<protein>
    <submittedName>
        <fullName evidence="2">DUF1538 domain-containing protein</fullName>
    </submittedName>
</protein>
<feature type="transmembrane region" description="Helical" evidence="1">
    <location>
        <begin position="116"/>
        <end position="141"/>
    </location>
</feature>
<feature type="transmembrane region" description="Helical" evidence="1">
    <location>
        <begin position="298"/>
        <end position="326"/>
    </location>
</feature>
<evidence type="ECO:0000256" key="1">
    <source>
        <dbReference type="SAM" id="Phobius"/>
    </source>
</evidence>
<keyword evidence="1" id="KW-0812">Transmembrane</keyword>
<feature type="transmembrane region" description="Helical" evidence="1">
    <location>
        <begin position="209"/>
        <end position="229"/>
    </location>
</feature>
<feature type="transmembrane region" description="Helical" evidence="1">
    <location>
        <begin position="12"/>
        <end position="30"/>
    </location>
</feature>
<keyword evidence="1" id="KW-1133">Transmembrane helix</keyword>
<dbReference type="Proteomes" id="UP001501166">
    <property type="component" value="Unassembled WGS sequence"/>
</dbReference>
<organism evidence="2 3">
    <name type="scientific">Alkalibacterium iburiense</name>
    <dbReference type="NCBI Taxonomy" id="290589"/>
    <lineage>
        <taxon>Bacteria</taxon>
        <taxon>Bacillati</taxon>
        <taxon>Bacillota</taxon>
        <taxon>Bacilli</taxon>
        <taxon>Lactobacillales</taxon>
        <taxon>Carnobacteriaceae</taxon>
        <taxon>Alkalibacterium</taxon>
    </lineage>
</organism>
<keyword evidence="3" id="KW-1185">Reference proteome</keyword>
<accession>A0ABP3GY83</accession>
<dbReference type="EMBL" id="BAAACW010000027">
    <property type="protein sequence ID" value="GAA0354785.1"/>
    <property type="molecule type" value="Genomic_DNA"/>
</dbReference>
<gene>
    <name evidence="2" type="ORF">GCM10008932_04740</name>
</gene>
<feature type="transmembrane region" description="Helical" evidence="1">
    <location>
        <begin position="332"/>
        <end position="353"/>
    </location>
</feature>
<feature type="transmembrane region" description="Helical" evidence="1">
    <location>
        <begin position="36"/>
        <end position="58"/>
    </location>
</feature>
<feature type="transmembrane region" description="Helical" evidence="1">
    <location>
        <begin position="428"/>
        <end position="449"/>
    </location>
</feature>
<feature type="transmembrane region" description="Helical" evidence="1">
    <location>
        <begin position="178"/>
        <end position="197"/>
    </location>
</feature>
<evidence type="ECO:0000313" key="3">
    <source>
        <dbReference type="Proteomes" id="UP001501166"/>
    </source>
</evidence>
<feature type="transmembrane region" description="Helical" evidence="1">
    <location>
        <begin position="400"/>
        <end position="421"/>
    </location>
</feature>
<feature type="transmembrane region" description="Helical" evidence="1">
    <location>
        <begin position="461"/>
        <end position="483"/>
    </location>
</feature>
<feature type="transmembrane region" description="Helical" evidence="1">
    <location>
        <begin position="79"/>
        <end position="96"/>
    </location>
</feature>
<dbReference type="RefSeq" id="WP_343753637.1">
    <property type="nucleotide sequence ID" value="NZ_BAAACW010000027.1"/>
</dbReference>
<comment type="caution">
    <text evidence="2">The sequence shown here is derived from an EMBL/GenBank/DDBJ whole genome shotgun (WGS) entry which is preliminary data.</text>
</comment>
<feature type="transmembrane region" description="Helical" evidence="1">
    <location>
        <begin position="257"/>
        <end position="278"/>
    </location>
</feature>
<name>A0ABP3GY83_9LACT</name>
<feature type="transmembrane region" description="Helical" evidence="1">
    <location>
        <begin position="373"/>
        <end position="394"/>
    </location>
</feature>
<reference evidence="3" key="1">
    <citation type="journal article" date="2019" name="Int. J. Syst. Evol. Microbiol.">
        <title>The Global Catalogue of Microorganisms (GCM) 10K type strain sequencing project: providing services to taxonomists for standard genome sequencing and annotation.</title>
        <authorList>
            <consortium name="The Broad Institute Genomics Platform"/>
            <consortium name="The Broad Institute Genome Sequencing Center for Infectious Disease"/>
            <person name="Wu L."/>
            <person name="Ma J."/>
        </authorList>
    </citation>
    <scope>NUCLEOTIDE SEQUENCE [LARGE SCALE GENOMIC DNA]</scope>
    <source>
        <strain evidence="3">JCM 12662</strain>
    </source>
</reference>
<evidence type="ECO:0000313" key="2">
    <source>
        <dbReference type="EMBL" id="GAA0354785.1"/>
    </source>
</evidence>
<sequence>MGLLNEKFREVLSSTIPTLVIVFLIHFFVIDLSTEALIAFVIGLLLVIIGLTIFLTGVDLAINPIGELMGKGVARSNKLWMLIAAGLVMGFFISVAEPSLTVLGAQIGIVSGGVVSATAIVSVVSIGLAILLVIGLVRIVYNWKIVPLLSILYGFIFLLSLFTATEFVSIAFDASGATTGAITVPFMLALSVGVASMKKNSKSSEADSFGMVALASSGAILGVMVYNILFPTGDLTGTLEISIGSGDSFIVSFLNNLTTQLLEVAITVFPILAMFFFYQNILMKKSFKNNRRIWIGMIYVYVGLVLFLTGVNAGFMDIGSLIGYSIAAEGRYVILTLVGIVLGVVTIIAEPAVSVLTHQIEDVTSGSIKRGPVLLSLCIGVGAAVGLSIIRIVIPSLELWHIILPGYIIAIGLSYIVPTIFVGMAFDAGGVATGPLTATFILAFVQGATEAVPHAEIMLEGFGMIALVAMMPIVTLQLLGFVYELQKKKAEAAGQTD</sequence>
<keyword evidence="1" id="KW-0472">Membrane</keyword>
<feature type="transmembrane region" description="Helical" evidence="1">
    <location>
        <begin position="148"/>
        <end position="172"/>
    </location>
</feature>
<dbReference type="Pfam" id="PF07556">
    <property type="entry name" value="DUF1538"/>
    <property type="match status" value="2"/>
</dbReference>